<dbReference type="Proteomes" id="UP000694396">
    <property type="component" value="Unplaced"/>
</dbReference>
<dbReference type="PROSITE" id="PS51057">
    <property type="entry name" value="PAIRED_2"/>
    <property type="match status" value="1"/>
</dbReference>
<sequence length="57" mass="5986">TKTSHVALDGVNQLGGLFLNGRPLPTCKRQRIIALAASGARSSDIARSLKVTLPSDL</sequence>
<keyword evidence="6" id="KW-0804">Transcription</keyword>
<accession>A0A8C3R291</accession>
<dbReference type="InterPro" id="IPR009057">
    <property type="entry name" value="Homeodomain-like_sf"/>
</dbReference>
<evidence type="ECO:0000256" key="6">
    <source>
        <dbReference type="ARBA" id="ARBA00023163"/>
    </source>
</evidence>
<dbReference type="GO" id="GO:0005634">
    <property type="term" value="C:nucleus"/>
    <property type="evidence" value="ECO:0007669"/>
    <property type="project" value="UniProtKB-SubCell"/>
</dbReference>
<dbReference type="GO" id="GO:0000981">
    <property type="term" value="F:DNA-binding transcription factor activity, RNA polymerase II-specific"/>
    <property type="evidence" value="ECO:0007669"/>
    <property type="project" value="TreeGrafter"/>
</dbReference>
<keyword evidence="5" id="KW-0238">DNA-binding</keyword>
<evidence type="ECO:0000256" key="1">
    <source>
        <dbReference type="ARBA" id="ARBA00004123"/>
    </source>
</evidence>
<keyword evidence="7" id="KW-0539">Nucleus</keyword>
<evidence type="ECO:0000256" key="2">
    <source>
        <dbReference type="ARBA" id="ARBA00022473"/>
    </source>
</evidence>
<dbReference type="PRINTS" id="PR00027">
    <property type="entry name" value="PAIREDBOX"/>
</dbReference>
<dbReference type="GO" id="GO:0000978">
    <property type="term" value="F:RNA polymerase II cis-regulatory region sequence-specific DNA binding"/>
    <property type="evidence" value="ECO:0007669"/>
    <property type="project" value="TreeGrafter"/>
</dbReference>
<keyword evidence="4" id="KW-0805">Transcription regulation</keyword>
<dbReference type="PANTHER" id="PTHR45636">
    <property type="entry name" value="PAIRED BOX PROTEIN PAX-6-RELATED-RELATED"/>
    <property type="match status" value="1"/>
</dbReference>
<keyword evidence="2" id="KW-0217">Developmental protein</keyword>
<dbReference type="AlphaFoldDB" id="A0A8C3R291"/>
<evidence type="ECO:0000313" key="9">
    <source>
        <dbReference type="Ensembl" id="ENSCRFP00000014287.1"/>
    </source>
</evidence>
<organism evidence="9 10">
    <name type="scientific">Cyanoderma ruficeps</name>
    <name type="common">rufous-capped babbler</name>
    <dbReference type="NCBI Taxonomy" id="181631"/>
    <lineage>
        <taxon>Eukaryota</taxon>
        <taxon>Metazoa</taxon>
        <taxon>Chordata</taxon>
        <taxon>Craniata</taxon>
        <taxon>Vertebrata</taxon>
        <taxon>Euteleostomi</taxon>
        <taxon>Archelosauria</taxon>
        <taxon>Archosauria</taxon>
        <taxon>Dinosauria</taxon>
        <taxon>Saurischia</taxon>
        <taxon>Theropoda</taxon>
        <taxon>Coelurosauria</taxon>
        <taxon>Aves</taxon>
        <taxon>Neognathae</taxon>
        <taxon>Neoaves</taxon>
        <taxon>Telluraves</taxon>
        <taxon>Australaves</taxon>
        <taxon>Passeriformes</taxon>
        <taxon>Sylvioidea</taxon>
        <taxon>Timaliidae</taxon>
        <taxon>Cyanoderma</taxon>
    </lineage>
</organism>
<proteinExistence type="predicted"/>
<evidence type="ECO:0000256" key="3">
    <source>
        <dbReference type="ARBA" id="ARBA00022724"/>
    </source>
</evidence>
<dbReference type="SUPFAM" id="SSF46689">
    <property type="entry name" value="Homeodomain-like"/>
    <property type="match status" value="1"/>
</dbReference>
<evidence type="ECO:0000256" key="4">
    <source>
        <dbReference type="ARBA" id="ARBA00023015"/>
    </source>
</evidence>
<keyword evidence="10" id="KW-1185">Reference proteome</keyword>
<reference evidence="9" key="1">
    <citation type="submission" date="2025-08" db="UniProtKB">
        <authorList>
            <consortium name="Ensembl"/>
        </authorList>
    </citation>
    <scope>IDENTIFICATION</scope>
</reference>
<evidence type="ECO:0000256" key="7">
    <source>
        <dbReference type="ARBA" id="ARBA00023242"/>
    </source>
</evidence>
<dbReference type="PANTHER" id="PTHR45636:SF41">
    <property type="entry name" value="PAIRED BOX PROTEIN PAX-6-RELATED"/>
    <property type="match status" value="1"/>
</dbReference>
<evidence type="ECO:0000256" key="5">
    <source>
        <dbReference type="ARBA" id="ARBA00023125"/>
    </source>
</evidence>
<name>A0A8C3R291_9PASS</name>
<dbReference type="InterPro" id="IPR043565">
    <property type="entry name" value="PAX_fam"/>
</dbReference>
<comment type="subcellular location">
    <subcellularLocation>
        <location evidence="1">Nucleus</location>
    </subcellularLocation>
</comment>
<evidence type="ECO:0000259" key="8">
    <source>
        <dbReference type="PROSITE" id="PS51057"/>
    </source>
</evidence>
<dbReference type="Gene3D" id="1.10.10.10">
    <property type="entry name" value="Winged helix-like DNA-binding domain superfamily/Winged helix DNA-binding domain"/>
    <property type="match status" value="1"/>
</dbReference>
<protein>
    <recommendedName>
        <fullName evidence="8">Paired domain-containing protein</fullName>
    </recommendedName>
</protein>
<reference evidence="9" key="2">
    <citation type="submission" date="2025-09" db="UniProtKB">
        <authorList>
            <consortium name="Ensembl"/>
        </authorList>
    </citation>
    <scope>IDENTIFICATION</scope>
</reference>
<keyword evidence="3" id="KW-0563">Paired box</keyword>
<dbReference type="InterPro" id="IPR036388">
    <property type="entry name" value="WH-like_DNA-bd_sf"/>
</dbReference>
<dbReference type="Pfam" id="PF00292">
    <property type="entry name" value="PAX"/>
    <property type="match status" value="1"/>
</dbReference>
<evidence type="ECO:0000313" key="10">
    <source>
        <dbReference type="Proteomes" id="UP000694396"/>
    </source>
</evidence>
<dbReference type="InterPro" id="IPR001523">
    <property type="entry name" value="Paired_dom"/>
</dbReference>
<dbReference type="Ensembl" id="ENSCRFT00000014788.1">
    <property type="protein sequence ID" value="ENSCRFP00000014287.1"/>
    <property type="gene ID" value="ENSCRFG00000011035.1"/>
</dbReference>
<feature type="domain" description="Paired" evidence="8">
    <location>
        <begin position="7"/>
        <end position="57"/>
    </location>
</feature>